<dbReference type="EMBL" id="KN832990">
    <property type="protein sequence ID" value="KIM83721.1"/>
    <property type="molecule type" value="Genomic_DNA"/>
</dbReference>
<feature type="non-terminal residue" evidence="2">
    <location>
        <position position="1"/>
    </location>
</feature>
<dbReference type="GO" id="GO:0046983">
    <property type="term" value="F:protein dimerization activity"/>
    <property type="evidence" value="ECO:0007669"/>
    <property type="project" value="InterPro"/>
</dbReference>
<feature type="domain" description="HAT C-terminal dimerisation" evidence="1">
    <location>
        <begin position="2"/>
        <end position="60"/>
    </location>
</feature>
<reference evidence="2 3" key="1">
    <citation type="submission" date="2014-04" db="EMBL/GenBank/DDBJ databases">
        <authorList>
            <consortium name="DOE Joint Genome Institute"/>
            <person name="Kuo A."/>
            <person name="Tarkka M."/>
            <person name="Buscot F."/>
            <person name="Kohler A."/>
            <person name="Nagy L.G."/>
            <person name="Floudas D."/>
            <person name="Copeland A."/>
            <person name="Barry K.W."/>
            <person name="Cichocki N."/>
            <person name="Veneault-Fourrey C."/>
            <person name="LaButti K."/>
            <person name="Lindquist E.A."/>
            <person name="Lipzen A."/>
            <person name="Lundell T."/>
            <person name="Morin E."/>
            <person name="Murat C."/>
            <person name="Sun H."/>
            <person name="Tunlid A."/>
            <person name="Henrissat B."/>
            <person name="Grigoriev I.V."/>
            <person name="Hibbett D.S."/>
            <person name="Martin F."/>
            <person name="Nordberg H.P."/>
            <person name="Cantor M.N."/>
            <person name="Hua S.X."/>
        </authorList>
    </citation>
    <scope>NUCLEOTIDE SEQUENCE [LARGE SCALE GENOMIC DNA]</scope>
    <source>
        <strain evidence="2 3">F 1598</strain>
    </source>
</reference>
<evidence type="ECO:0000313" key="2">
    <source>
        <dbReference type="EMBL" id="KIM83721.1"/>
    </source>
</evidence>
<dbReference type="PANTHER" id="PTHR23272">
    <property type="entry name" value="BED FINGER-RELATED"/>
    <property type="match status" value="1"/>
</dbReference>
<protein>
    <recommendedName>
        <fullName evidence="1">HAT C-terminal dimerisation domain-containing protein</fullName>
    </recommendedName>
</protein>
<proteinExistence type="predicted"/>
<dbReference type="HOGENOM" id="CLU_009123_17_1_1"/>
<accession>A0A0C3FZR6</accession>
<dbReference type="Pfam" id="PF05699">
    <property type="entry name" value="Dimer_Tnp_hAT"/>
    <property type="match status" value="1"/>
</dbReference>
<dbReference type="Proteomes" id="UP000054166">
    <property type="component" value="Unassembled WGS sequence"/>
</dbReference>
<dbReference type="PANTHER" id="PTHR23272:SF161">
    <property type="entry name" value="ZINC FINGER BED DOMAIN-CONTAINING PROTEIN RICESLEEPER 1-LIKE"/>
    <property type="match status" value="1"/>
</dbReference>
<sequence>QKHANDFPVLALIARDILAIPGTSISVERLFSSSKHTLSDARSSMTAESASKTITTKEWLKKGFGYEVHYLDNVRILLDTK</sequence>
<name>A0A0C3FZR6_PILCF</name>
<gene>
    <name evidence="2" type="ORF">PILCRDRAFT_69278</name>
</gene>
<dbReference type="InterPro" id="IPR008906">
    <property type="entry name" value="HATC_C_dom"/>
</dbReference>
<dbReference type="SUPFAM" id="SSF53098">
    <property type="entry name" value="Ribonuclease H-like"/>
    <property type="match status" value="1"/>
</dbReference>
<dbReference type="InParanoid" id="A0A0C3FZR6"/>
<evidence type="ECO:0000313" key="3">
    <source>
        <dbReference type="Proteomes" id="UP000054166"/>
    </source>
</evidence>
<organism evidence="2 3">
    <name type="scientific">Piloderma croceum (strain F 1598)</name>
    <dbReference type="NCBI Taxonomy" id="765440"/>
    <lineage>
        <taxon>Eukaryota</taxon>
        <taxon>Fungi</taxon>
        <taxon>Dikarya</taxon>
        <taxon>Basidiomycota</taxon>
        <taxon>Agaricomycotina</taxon>
        <taxon>Agaricomycetes</taxon>
        <taxon>Agaricomycetidae</taxon>
        <taxon>Atheliales</taxon>
        <taxon>Atheliaceae</taxon>
        <taxon>Piloderma</taxon>
    </lineage>
</organism>
<dbReference type="InterPro" id="IPR012337">
    <property type="entry name" value="RNaseH-like_sf"/>
</dbReference>
<dbReference type="OrthoDB" id="3264316at2759"/>
<keyword evidence="3" id="KW-1185">Reference proteome</keyword>
<reference evidence="3" key="2">
    <citation type="submission" date="2015-01" db="EMBL/GenBank/DDBJ databases">
        <title>Evolutionary Origins and Diversification of the Mycorrhizal Mutualists.</title>
        <authorList>
            <consortium name="DOE Joint Genome Institute"/>
            <consortium name="Mycorrhizal Genomics Consortium"/>
            <person name="Kohler A."/>
            <person name="Kuo A."/>
            <person name="Nagy L.G."/>
            <person name="Floudas D."/>
            <person name="Copeland A."/>
            <person name="Barry K.W."/>
            <person name="Cichocki N."/>
            <person name="Veneault-Fourrey C."/>
            <person name="LaButti K."/>
            <person name="Lindquist E.A."/>
            <person name="Lipzen A."/>
            <person name="Lundell T."/>
            <person name="Morin E."/>
            <person name="Murat C."/>
            <person name="Riley R."/>
            <person name="Ohm R."/>
            <person name="Sun H."/>
            <person name="Tunlid A."/>
            <person name="Henrissat B."/>
            <person name="Grigoriev I.V."/>
            <person name="Hibbett D.S."/>
            <person name="Martin F."/>
        </authorList>
    </citation>
    <scope>NUCLEOTIDE SEQUENCE [LARGE SCALE GENOMIC DNA]</scope>
    <source>
        <strain evidence="3">F 1598</strain>
    </source>
</reference>
<dbReference type="AlphaFoldDB" id="A0A0C3FZR6"/>
<evidence type="ECO:0000259" key="1">
    <source>
        <dbReference type="Pfam" id="PF05699"/>
    </source>
</evidence>